<accession>A0A6V7VA30</accession>
<organism evidence="2 3">
    <name type="scientific">Meloidogyne enterolobii</name>
    <name type="common">Root-knot nematode worm</name>
    <name type="synonym">Meloidogyne mayaguensis</name>
    <dbReference type="NCBI Taxonomy" id="390850"/>
    <lineage>
        <taxon>Eukaryota</taxon>
        <taxon>Metazoa</taxon>
        <taxon>Ecdysozoa</taxon>
        <taxon>Nematoda</taxon>
        <taxon>Chromadorea</taxon>
        <taxon>Rhabditida</taxon>
        <taxon>Tylenchina</taxon>
        <taxon>Tylenchomorpha</taxon>
        <taxon>Tylenchoidea</taxon>
        <taxon>Meloidogynidae</taxon>
        <taxon>Meloidogyninae</taxon>
        <taxon>Meloidogyne</taxon>
    </lineage>
</organism>
<sequence length="124" mass="15136">MAEEDSIISDWILLGKEKNDFKKLETNFDNLQIKFNEEKEKNLNLEKKNFFLENELKEMDKKIQKINSDHKNEIEEMKQNFQKLIEENNKQLKAENDQKDEKINFWKKKLKRARRASRMTEKSK</sequence>
<dbReference type="AlphaFoldDB" id="A0A6V7VA30"/>
<evidence type="ECO:0000313" key="3">
    <source>
        <dbReference type="Proteomes" id="UP000580250"/>
    </source>
</evidence>
<comment type="caution">
    <text evidence="2">The sequence shown here is derived from an EMBL/GenBank/DDBJ whole genome shotgun (WGS) entry which is preliminary data.</text>
</comment>
<gene>
    <name evidence="2" type="ORF">MENT_LOCUS23176</name>
</gene>
<feature type="coiled-coil region" evidence="1">
    <location>
        <begin position="14"/>
        <end position="116"/>
    </location>
</feature>
<dbReference type="EMBL" id="CAJEWN010000188">
    <property type="protein sequence ID" value="CAD2171672.1"/>
    <property type="molecule type" value="Genomic_DNA"/>
</dbReference>
<evidence type="ECO:0000313" key="2">
    <source>
        <dbReference type="EMBL" id="CAD2171672.1"/>
    </source>
</evidence>
<protein>
    <submittedName>
        <fullName evidence="2">Uncharacterized protein</fullName>
    </submittedName>
</protein>
<dbReference type="Proteomes" id="UP000580250">
    <property type="component" value="Unassembled WGS sequence"/>
</dbReference>
<reference evidence="2 3" key="1">
    <citation type="submission" date="2020-08" db="EMBL/GenBank/DDBJ databases">
        <authorList>
            <person name="Koutsovoulos G."/>
            <person name="Danchin GJ E."/>
        </authorList>
    </citation>
    <scope>NUCLEOTIDE SEQUENCE [LARGE SCALE GENOMIC DNA]</scope>
</reference>
<evidence type="ECO:0000256" key="1">
    <source>
        <dbReference type="SAM" id="Coils"/>
    </source>
</evidence>
<name>A0A6V7VA30_MELEN</name>
<keyword evidence="1" id="KW-0175">Coiled coil</keyword>
<proteinExistence type="predicted"/>